<proteinExistence type="inferred from homology"/>
<dbReference type="Gene3D" id="3.40.50.300">
    <property type="entry name" value="P-loop containing nucleotide triphosphate hydrolases"/>
    <property type="match status" value="1"/>
</dbReference>
<dbReference type="SMART" id="SM00862">
    <property type="entry name" value="Trans_reg_C"/>
    <property type="match status" value="1"/>
</dbReference>
<dbReference type="KEGG" id="daur:Daura_23890"/>
<dbReference type="Pfam" id="PF13560">
    <property type="entry name" value="HTH_31"/>
    <property type="match status" value="1"/>
</dbReference>
<dbReference type="InterPro" id="IPR016032">
    <property type="entry name" value="Sig_transdc_resp-reg_C-effctor"/>
</dbReference>
<dbReference type="InterPro" id="IPR001387">
    <property type="entry name" value="Cro/C1-type_HTH"/>
</dbReference>
<name>A0A9Q9IPN3_9ACTN</name>
<evidence type="ECO:0000256" key="7">
    <source>
        <dbReference type="SAM" id="MobiDB-lite"/>
    </source>
</evidence>
<keyword evidence="3 6" id="KW-0238">DNA-binding</keyword>
<protein>
    <submittedName>
        <fullName evidence="10">Tetratricopeptide repeat protein</fullName>
    </submittedName>
</protein>
<dbReference type="EMBL" id="CP073767">
    <property type="protein sequence ID" value="UWZ58938.1"/>
    <property type="molecule type" value="Genomic_DNA"/>
</dbReference>
<dbReference type="InterPro" id="IPR019734">
    <property type="entry name" value="TPR_rpt"/>
</dbReference>
<dbReference type="PANTHER" id="PTHR35807:SF1">
    <property type="entry name" value="TRANSCRIPTIONAL REGULATOR REDD"/>
    <property type="match status" value="1"/>
</dbReference>
<feature type="domain" description="HTH cro/C1-type" evidence="8">
    <location>
        <begin position="18"/>
        <end position="73"/>
    </location>
</feature>
<reference evidence="10" key="1">
    <citation type="submission" date="2021-04" db="EMBL/GenBank/DDBJ databases">
        <title>Dactylosporangium aurantiacum NRRL B-8018 full assembly.</title>
        <authorList>
            <person name="Hartkoorn R.C."/>
            <person name="Beaudoing E."/>
            <person name="Hot D."/>
        </authorList>
    </citation>
    <scope>NUCLEOTIDE SEQUENCE</scope>
    <source>
        <strain evidence="10">NRRL B-8018</strain>
    </source>
</reference>
<dbReference type="Gene3D" id="1.10.10.10">
    <property type="entry name" value="Winged helix-like DNA-binding domain superfamily/Winged helix DNA-binding domain"/>
    <property type="match status" value="1"/>
</dbReference>
<dbReference type="GO" id="GO:0003677">
    <property type="term" value="F:DNA binding"/>
    <property type="evidence" value="ECO:0007669"/>
    <property type="project" value="UniProtKB-UniRule"/>
</dbReference>
<evidence type="ECO:0000259" key="9">
    <source>
        <dbReference type="PROSITE" id="PS51755"/>
    </source>
</evidence>
<feature type="region of interest" description="Disordered" evidence="7">
    <location>
        <begin position="82"/>
        <end position="101"/>
    </location>
</feature>
<evidence type="ECO:0000259" key="8">
    <source>
        <dbReference type="PROSITE" id="PS50943"/>
    </source>
</evidence>
<dbReference type="Proteomes" id="UP001058003">
    <property type="component" value="Chromosome"/>
</dbReference>
<accession>A0A9Q9IPN3</accession>
<dbReference type="Gene3D" id="1.25.40.10">
    <property type="entry name" value="Tetratricopeptide repeat domain"/>
    <property type="match status" value="2"/>
</dbReference>
<dbReference type="InterPro" id="IPR049945">
    <property type="entry name" value="AAA_22"/>
</dbReference>
<gene>
    <name evidence="10" type="ORF">Daura_23890</name>
</gene>
<evidence type="ECO:0000256" key="2">
    <source>
        <dbReference type="ARBA" id="ARBA00023015"/>
    </source>
</evidence>
<evidence type="ECO:0000313" key="11">
    <source>
        <dbReference type="Proteomes" id="UP001058003"/>
    </source>
</evidence>
<dbReference type="SUPFAM" id="SSF52540">
    <property type="entry name" value="P-loop containing nucleoside triphosphate hydrolases"/>
    <property type="match status" value="1"/>
</dbReference>
<dbReference type="SUPFAM" id="SSF47413">
    <property type="entry name" value="lambda repressor-like DNA-binding domains"/>
    <property type="match status" value="1"/>
</dbReference>
<dbReference type="PROSITE" id="PS50943">
    <property type="entry name" value="HTH_CROC1"/>
    <property type="match status" value="1"/>
</dbReference>
<evidence type="ECO:0000256" key="3">
    <source>
        <dbReference type="ARBA" id="ARBA00023125"/>
    </source>
</evidence>
<dbReference type="GO" id="GO:0000160">
    <property type="term" value="P:phosphorelay signal transduction system"/>
    <property type="evidence" value="ECO:0007669"/>
    <property type="project" value="InterPro"/>
</dbReference>
<keyword evidence="2" id="KW-0805">Transcription regulation</keyword>
<dbReference type="PROSITE" id="PS50005">
    <property type="entry name" value="TPR"/>
    <property type="match status" value="1"/>
</dbReference>
<dbReference type="SMART" id="SM00028">
    <property type="entry name" value="TPR"/>
    <property type="match status" value="6"/>
</dbReference>
<keyword evidence="11" id="KW-1185">Reference proteome</keyword>
<organism evidence="10 11">
    <name type="scientific">Dactylosporangium aurantiacum</name>
    <dbReference type="NCBI Taxonomy" id="35754"/>
    <lineage>
        <taxon>Bacteria</taxon>
        <taxon>Bacillati</taxon>
        <taxon>Actinomycetota</taxon>
        <taxon>Actinomycetes</taxon>
        <taxon>Micromonosporales</taxon>
        <taxon>Micromonosporaceae</taxon>
        <taxon>Dactylosporangium</taxon>
    </lineage>
</organism>
<dbReference type="InterPro" id="IPR036388">
    <property type="entry name" value="WH-like_DNA-bd_sf"/>
</dbReference>
<comment type="similarity">
    <text evidence="1">Belongs to the AfsR/DnrI/RedD regulatory family.</text>
</comment>
<dbReference type="PANTHER" id="PTHR35807">
    <property type="entry name" value="TRANSCRIPTIONAL REGULATOR REDD-RELATED"/>
    <property type="match status" value="1"/>
</dbReference>
<dbReference type="Pfam" id="PF03704">
    <property type="entry name" value="BTAD"/>
    <property type="match status" value="1"/>
</dbReference>
<evidence type="ECO:0000256" key="6">
    <source>
        <dbReference type="PROSITE-ProRule" id="PRU01091"/>
    </source>
</evidence>
<evidence type="ECO:0000313" key="10">
    <source>
        <dbReference type="EMBL" id="UWZ58938.1"/>
    </source>
</evidence>
<dbReference type="Gene3D" id="1.10.260.40">
    <property type="entry name" value="lambda repressor-like DNA-binding domains"/>
    <property type="match status" value="1"/>
</dbReference>
<dbReference type="Pfam" id="PF13424">
    <property type="entry name" value="TPR_12"/>
    <property type="match status" value="3"/>
</dbReference>
<evidence type="ECO:0000256" key="5">
    <source>
        <dbReference type="PROSITE-ProRule" id="PRU00339"/>
    </source>
</evidence>
<feature type="DNA-binding region" description="OmpR/PhoB-type" evidence="6">
    <location>
        <begin position="95"/>
        <end position="196"/>
    </location>
</feature>
<dbReference type="InterPro" id="IPR005158">
    <property type="entry name" value="BTAD"/>
</dbReference>
<dbReference type="SUPFAM" id="SSF46894">
    <property type="entry name" value="C-terminal effector domain of the bipartite response regulators"/>
    <property type="match status" value="1"/>
</dbReference>
<dbReference type="CDD" id="cd00093">
    <property type="entry name" value="HTH_XRE"/>
    <property type="match status" value="1"/>
</dbReference>
<dbReference type="SMART" id="SM01043">
    <property type="entry name" value="BTAD"/>
    <property type="match status" value="1"/>
</dbReference>
<dbReference type="Pfam" id="PF13401">
    <property type="entry name" value="AAA_22"/>
    <property type="match status" value="1"/>
</dbReference>
<dbReference type="InterPro" id="IPR010982">
    <property type="entry name" value="Lambda_DNA-bd_dom_sf"/>
</dbReference>
<keyword evidence="5" id="KW-0802">TPR repeat</keyword>
<keyword evidence="4" id="KW-0804">Transcription</keyword>
<sequence>MRRGRAMGSGDAGLGRSLRAARREAGLSQRQLAERAGMSLAALRDLEQGRTRRPQPASAEGLIAGLGLTGARAAALRLAAADESPARPAAPDPAPAAPEAAEPARVAVLGPLTVHRGARPVALGSRRQRLLLGRLALAGGAAVPLPELVDLLWDTEPPSAPAHAVQTYVSRLRAGLGPGGSGPAISWTPAGYRLHLGEDRLDLAGFRHRVEQARTASPAGALDLLERALSMWRGHPLADVPQLRHHPLVTAVAQERVTAALRFADLAEAAGQPGRSLPVLRDLAAAEPLHEPLHARLITALAGSDLQAAALAAYAEIRHRLVEDLGVEPGPHLRDAHRRALRREAAAPGGVHPGAPVVPAQLPPDVPGFAGRAAELAELDRIAATGTAGQPTAAIIVAICGTAGVGKTALAVRWAHRVRDRYPDGQVYLNLRGYDPDEPMTTADALRRLLRAVGVPGAEVPADVDEGAARLRSQVADRRMLLVLDNAASAEHVRPLLPGTASCTVLVTSRDQLAGLVAVHGAHRIDLGLLTVVEAGALLRRLVGARAEAEPAAAVTVAQLCARLPLALRVAAELVVSRPAATLDQLAAELGDQHRRLALLDAGGDPRGSVAAAFSWSLRHLPPPAADLFGLLALHPGADVDVYAAAALAGVPVPQARRTLWLLVRGHLLQGTAGERFAMHDLLRAYALGLGGDAAGHAARTRLFEHSTAAAAAAMDVLFPADRRHRPHVPPAATTPPLPDRETARAWLEAELPGLVATVRYAAGHGWPAHAVVLARTLYRYLVGGAAAEALVVHGAARDAAGLLGDGPGIGHAELGLGTAQQQLGRLAAAAGHFARARAAFEVAGDATGVGRARFGLGGVEQRLHRYEPATAHYRAALTIARRHGDDAGVGRTLINLGMAGYQLGDYAAAAAHQREAIAVHRRIGDRAGEATSLTDLGIIEARLGRPDAAAELHARSLALFLEVGDRHGEAWARNGLGEAAAAAGRTADALAHHTAALDTAVRAGVREQQARAHAGLGRAHRADGDPGRAREHFARALALYDDLGVPEAAQLRRDLAATTG</sequence>
<dbReference type="OrthoDB" id="7628974at2"/>
<dbReference type="GO" id="GO:0043531">
    <property type="term" value="F:ADP binding"/>
    <property type="evidence" value="ECO:0007669"/>
    <property type="project" value="InterPro"/>
</dbReference>
<dbReference type="AlphaFoldDB" id="A0A9Q9IPN3"/>
<dbReference type="SUPFAM" id="SSF48452">
    <property type="entry name" value="TPR-like"/>
    <property type="match status" value="3"/>
</dbReference>
<dbReference type="InterPro" id="IPR027417">
    <property type="entry name" value="P-loop_NTPase"/>
</dbReference>
<evidence type="ECO:0000256" key="4">
    <source>
        <dbReference type="ARBA" id="ARBA00023163"/>
    </source>
</evidence>
<dbReference type="SMART" id="SM00382">
    <property type="entry name" value="AAA"/>
    <property type="match status" value="1"/>
</dbReference>
<feature type="region of interest" description="Disordered" evidence="7">
    <location>
        <begin position="1010"/>
        <end position="1029"/>
    </location>
</feature>
<dbReference type="CDD" id="cd15831">
    <property type="entry name" value="BTAD"/>
    <property type="match status" value="1"/>
</dbReference>
<evidence type="ECO:0000256" key="1">
    <source>
        <dbReference type="ARBA" id="ARBA00005820"/>
    </source>
</evidence>
<dbReference type="InterPro" id="IPR003593">
    <property type="entry name" value="AAA+_ATPase"/>
</dbReference>
<dbReference type="PRINTS" id="PR00364">
    <property type="entry name" value="DISEASERSIST"/>
</dbReference>
<feature type="region of interest" description="Disordered" evidence="7">
    <location>
        <begin position="1"/>
        <end position="30"/>
    </location>
</feature>
<dbReference type="InterPro" id="IPR051677">
    <property type="entry name" value="AfsR-DnrI-RedD_regulator"/>
</dbReference>
<dbReference type="InterPro" id="IPR011990">
    <property type="entry name" value="TPR-like_helical_dom_sf"/>
</dbReference>
<dbReference type="RefSeq" id="WP_156089821.1">
    <property type="nucleotide sequence ID" value="NZ_CP073767.1"/>
</dbReference>
<dbReference type="InterPro" id="IPR001867">
    <property type="entry name" value="OmpR/PhoB-type_DNA-bd"/>
</dbReference>
<dbReference type="PROSITE" id="PS51755">
    <property type="entry name" value="OMPR_PHOB"/>
    <property type="match status" value="1"/>
</dbReference>
<feature type="repeat" description="TPR" evidence="5">
    <location>
        <begin position="1011"/>
        <end position="1044"/>
    </location>
</feature>
<dbReference type="GO" id="GO:0006355">
    <property type="term" value="P:regulation of DNA-templated transcription"/>
    <property type="evidence" value="ECO:0007669"/>
    <property type="project" value="InterPro"/>
</dbReference>
<feature type="domain" description="OmpR/PhoB-type" evidence="9">
    <location>
        <begin position="95"/>
        <end position="196"/>
    </location>
</feature>
<dbReference type="SMART" id="SM00530">
    <property type="entry name" value="HTH_XRE"/>
    <property type="match status" value="1"/>
</dbReference>